<proteinExistence type="predicted"/>
<gene>
    <name evidence="2" type="ORF">NPIL_397651</name>
</gene>
<organism evidence="2 3">
    <name type="scientific">Nephila pilipes</name>
    <name type="common">Giant wood spider</name>
    <name type="synonym">Nephila maculata</name>
    <dbReference type="NCBI Taxonomy" id="299642"/>
    <lineage>
        <taxon>Eukaryota</taxon>
        <taxon>Metazoa</taxon>
        <taxon>Ecdysozoa</taxon>
        <taxon>Arthropoda</taxon>
        <taxon>Chelicerata</taxon>
        <taxon>Arachnida</taxon>
        <taxon>Araneae</taxon>
        <taxon>Araneomorphae</taxon>
        <taxon>Entelegynae</taxon>
        <taxon>Araneoidea</taxon>
        <taxon>Nephilidae</taxon>
        <taxon>Nephila</taxon>
    </lineage>
</organism>
<dbReference type="Proteomes" id="UP000887013">
    <property type="component" value="Unassembled WGS sequence"/>
</dbReference>
<dbReference type="AlphaFoldDB" id="A0A8X6T355"/>
<protein>
    <submittedName>
        <fullName evidence="2">Uncharacterized protein</fullName>
    </submittedName>
</protein>
<dbReference type="EMBL" id="BMAW01001340">
    <property type="protein sequence ID" value="GFS73632.1"/>
    <property type="molecule type" value="Genomic_DNA"/>
</dbReference>
<evidence type="ECO:0000313" key="2">
    <source>
        <dbReference type="EMBL" id="GFS73632.1"/>
    </source>
</evidence>
<name>A0A8X6T355_NEPPI</name>
<reference evidence="2" key="1">
    <citation type="submission" date="2020-08" db="EMBL/GenBank/DDBJ databases">
        <title>Multicomponent nature underlies the extraordinary mechanical properties of spider dragline silk.</title>
        <authorList>
            <person name="Kono N."/>
            <person name="Nakamura H."/>
            <person name="Mori M."/>
            <person name="Yoshida Y."/>
            <person name="Ohtoshi R."/>
            <person name="Malay A.D."/>
            <person name="Moran D.A.P."/>
            <person name="Tomita M."/>
            <person name="Numata K."/>
            <person name="Arakawa K."/>
        </authorList>
    </citation>
    <scope>NUCLEOTIDE SEQUENCE</scope>
</reference>
<feature type="region of interest" description="Disordered" evidence="1">
    <location>
        <begin position="1"/>
        <end position="21"/>
    </location>
</feature>
<evidence type="ECO:0000256" key="1">
    <source>
        <dbReference type="SAM" id="MobiDB-lite"/>
    </source>
</evidence>
<evidence type="ECO:0000313" key="3">
    <source>
        <dbReference type="Proteomes" id="UP000887013"/>
    </source>
</evidence>
<accession>A0A8X6T355</accession>
<keyword evidence="3" id="KW-1185">Reference proteome</keyword>
<sequence>MARTKQRIPLGYRRKPPDPPDQKCLQINKLSEEYNRNQIDIARMNAYIEPNSLDLDNLPSQDRIKVQGLLDSRRELTGKILDLFPCQNAMIISTFLQASGKQQKGYVSTPLPKKKNVKTENFTFRSPSKKAKTTQVADPLNISTKNKFYLLMDLDDQDQTATPPTTNCHTTSTD</sequence>
<comment type="caution">
    <text evidence="2">The sequence shown here is derived from an EMBL/GenBank/DDBJ whole genome shotgun (WGS) entry which is preliminary data.</text>
</comment>